<feature type="compositionally biased region" description="Basic and acidic residues" evidence="1">
    <location>
        <begin position="173"/>
        <end position="182"/>
    </location>
</feature>
<feature type="compositionally biased region" description="Basic and acidic residues" evidence="1">
    <location>
        <begin position="532"/>
        <end position="556"/>
    </location>
</feature>
<feature type="region of interest" description="Disordered" evidence="1">
    <location>
        <begin position="157"/>
        <end position="196"/>
    </location>
</feature>
<evidence type="ECO:0000313" key="3">
    <source>
        <dbReference type="RefSeq" id="XP_028289111.1"/>
    </source>
</evidence>
<feature type="compositionally biased region" description="Basic and acidic residues" evidence="1">
    <location>
        <begin position="595"/>
        <end position="607"/>
    </location>
</feature>
<protein>
    <submittedName>
        <fullName evidence="3">Bucky ball</fullName>
    </submittedName>
</protein>
<organism evidence="2 3">
    <name type="scientific">Parambassis ranga</name>
    <name type="common">Indian glassy fish</name>
    <dbReference type="NCBI Taxonomy" id="210632"/>
    <lineage>
        <taxon>Eukaryota</taxon>
        <taxon>Metazoa</taxon>
        <taxon>Chordata</taxon>
        <taxon>Craniata</taxon>
        <taxon>Vertebrata</taxon>
        <taxon>Euteleostomi</taxon>
        <taxon>Actinopterygii</taxon>
        <taxon>Neopterygii</taxon>
        <taxon>Teleostei</taxon>
        <taxon>Neoteleostei</taxon>
        <taxon>Acanthomorphata</taxon>
        <taxon>Ovalentaria</taxon>
        <taxon>Ambassidae</taxon>
        <taxon>Parambassis</taxon>
    </lineage>
</organism>
<feature type="region of interest" description="Disordered" evidence="1">
    <location>
        <begin position="435"/>
        <end position="457"/>
    </location>
</feature>
<dbReference type="PANTHER" id="PTHR38654:SF1">
    <property type="entry name" value="BUCKY BALL"/>
    <property type="match status" value="1"/>
</dbReference>
<sequence>MEDANKQTHSFGSGQQRGYHPRPYFYVQPPSQPYYLYQHWQLNNPYSHYGVPAGFNFGRPCMPPYQYMQYPGFVFPHAPIYPVDYRRMFEPRFQAPTWGDVPRPQQQQQQQQHHTQPHGRPEMACSEAQTDPSDTITKLIECLDKFRASELQGADRELDSGVASQSSGIFSPGEEKKSEEQGHVLPSAPHESHLESSAMTFSDSTAAVYDGESSQRSLDMLSPQVCWSGGLEEEDLPLDSSSIHEECPELEQPAVENYLLKEEVTDIQTDVPVAEASHPKCEAKESTPSLALSSTQPECSDEVSKMEHPAASLDGAKAEVNFRILRLPFDSVLSPEAASLSSSYYYLPMQATHERMSVLSPSLDELSSRDEMFSTDLDDMELYPKHVYADKRLAEVIASSPPAAEEVEEVWLPGLKSFVCACCGKSLLKETSRGRVHSSKMYRDDAGDSEEEDRYGRGCEQPVRVVVRKHSAPRKTCPLPQRRPTKPWYKRGQYKEQSDPVEQEEGHDDCKQEAAEGEAAEVDGSALQCRTCQDRLHREDLTTTDRSRRADGDVIPRRRQAAPLQRQETSTTQWKVMYQRPRDDHNDNEPPPPAHWERGSTMREPRC</sequence>
<proteinExistence type="predicted"/>
<keyword evidence="2" id="KW-1185">Reference proteome</keyword>
<accession>A0A6P7KNV0</accession>
<dbReference type="InterPro" id="IPR053309">
    <property type="entry name" value="Balbiani_Body_Formation"/>
</dbReference>
<dbReference type="PANTHER" id="PTHR38654">
    <property type="entry name" value="BUCKY BALL-RELATED"/>
    <property type="match status" value="1"/>
</dbReference>
<dbReference type="GeneID" id="114453419"/>
<dbReference type="AlphaFoldDB" id="A0A6P7KNV0"/>
<evidence type="ECO:0000313" key="2">
    <source>
        <dbReference type="Proteomes" id="UP000515145"/>
    </source>
</evidence>
<feature type="region of interest" description="Disordered" evidence="1">
    <location>
        <begin position="96"/>
        <end position="131"/>
    </location>
</feature>
<gene>
    <name evidence="3" type="primary">buc</name>
</gene>
<dbReference type="CTD" id="334375"/>
<feature type="region of interest" description="Disordered" evidence="1">
    <location>
        <begin position="470"/>
        <end position="607"/>
    </location>
</feature>
<dbReference type="Proteomes" id="UP000515145">
    <property type="component" value="Chromosome 20"/>
</dbReference>
<dbReference type="RefSeq" id="XP_028289111.1">
    <property type="nucleotide sequence ID" value="XM_028433310.1"/>
</dbReference>
<reference evidence="3" key="1">
    <citation type="submission" date="2025-08" db="UniProtKB">
        <authorList>
            <consortium name="RefSeq"/>
        </authorList>
    </citation>
    <scope>IDENTIFICATION</scope>
</reference>
<evidence type="ECO:0000256" key="1">
    <source>
        <dbReference type="SAM" id="MobiDB-lite"/>
    </source>
</evidence>
<dbReference type="FunCoup" id="A0A6P7KNV0">
    <property type="interactions" value="134"/>
</dbReference>
<dbReference type="OrthoDB" id="8946276at2759"/>
<name>A0A6P7KNV0_9TELE</name>
<dbReference type="InParanoid" id="A0A6P7KNV0"/>